<organism evidence="5">
    <name type="scientific">Thelazia callipaeda</name>
    <name type="common">Oriental eyeworm</name>
    <name type="synonym">Parasitic nematode</name>
    <dbReference type="NCBI Taxonomy" id="103827"/>
    <lineage>
        <taxon>Eukaryota</taxon>
        <taxon>Metazoa</taxon>
        <taxon>Ecdysozoa</taxon>
        <taxon>Nematoda</taxon>
        <taxon>Chromadorea</taxon>
        <taxon>Rhabditida</taxon>
        <taxon>Spirurina</taxon>
        <taxon>Spiruromorpha</taxon>
        <taxon>Thelazioidea</taxon>
        <taxon>Thelaziidae</taxon>
        <taxon>Thelazia</taxon>
    </lineage>
</organism>
<accession>A0A0N5DA39</accession>
<dbReference type="WBParaSite" id="TCLT_0001002001-mRNA-1">
    <property type="protein sequence ID" value="TCLT_0001002001-mRNA-1"/>
    <property type="gene ID" value="TCLT_0001002001"/>
</dbReference>
<protein>
    <submittedName>
        <fullName evidence="5">Ground-like domain-containing protein</fullName>
    </submittedName>
</protein>
<dbReference type="EMBL" id="UYYF01004944">
    <property type="protein sequence ID" value="VDN07680.1"/>
    <property type="molecule type" value="Genomic_DNA"/>
</dbReference>
<dbReference type="OrthoDB" id="5867918at2759"/>
<keyword evidence="4" id="KW-1185">Reference proteome</keyword>
<proteinExistence type="predicted"/>
<feature type="chain" id="PRO_5043126696" evidence="1">
    <location>
        <begin position="21"/>
        <end position="184"/>
    </location>
</feature>
<name>A0A0N5DA39_THECL</name>
<dbReference type="AlphaFoldDB" id="A0A0N5DA39"/>
<evidence type="ECO:0000313" key="5">
    <source>
        <dbReference type="WBParaSite" id="TCLT_0001002001-mRNA-1"/>
    </source>
</evidence>
<dbReference type="InterPro" id="IPR007284">
    <property type="entry name" value="Ground-like_dom"/>
</dbReference>
<dbReference type="OMA" id="ILNECCK"/>
<evidence type="ECO:0000256" key="1">
    <source>
        <dbReference type="SAM" id="SignalP"/>
    </source>
</evidence>
<evidence type="ECO:0000259" key="2">
    <source>
        <dbReference type="Pfam" id="PF04155"/>
    </source>
</evidence>
<dbReference type="STRING" id="103827.A0A0N5DA39"/>
<keyword evidence="1" id="KW-0732">Signal</keyword>
<sequence length="184" mass="20260">MLRYLTLAVILFLRDSSVSACSCCPFRCPPPSPCPSLICPQKVCPPPTACPVVVHQPCPPCPKPKPIPMSVIAIPLRLKPVVVNTCCATCPIPCTVRHKRDASDNKTVELSNPICNNKMLHDTITKQMTFDPVISQQQIVKALIKFDQYYNVICASGELSYAAYTNDFCQVVKDGIACYAFKQL</sequence>
<reference evidence="3 4" key="2">
    <citation type="submission" date="2018-11" db="EMBL/GenBank/DDBJ databases">
        <authorList>
            <consortium name="Pathogen Informatics"/>
        </authorList>
    </citation>
    <scope>NUCLEOTIDE SEQUENCE [LARGE SCALE GENOMIC DNA]</scope>
</reference>
<feature type="domain" description="Ground-like" evidence="2">
    <location>
        <begin position="115"/>
        <end position="181"/>
    </location>
</feature>
<dbReference type="Pfam" id="PF04155">
    <property type="entry name" value="Ground-like"/>
    <property type="match status" value="1"/>
</dbReference>
<evidence type="ECO:0000313" key="3">
    <source>
        <dbReference type="EMBL" id="VDN07680.1"/>
    </source>
</evidence>
<feature type="signal peptide" evidence="1">
    <location>
        <begin position="1"/>
        <end position="20"/>
    </location>
</feature>
<dbReference type="Proteomes" id="UP000276776">
    <property type="component" value="Unassembled WGS sequence"/>
</dbReference>
<evidence type="ECO:0000313" key="4">
    <source>
        <dbReference type="Proteomes" id="UP000276776"/>
    </source>
</evidence>
<gene>
    <name evidence="3" type="ORF">TCLT_LOCUS10009</name>
</gene>
<reference evidence="5" key="1">
    <citation type="submission" date="2017-02" db="UniProtKB">
        <authorList>
            <consortium name="WormBaseParasite"/>
        </authorList>
    </citation>
    <scope>IDENTIFICATION</scope>
</reference>